<accession>F0M9P1</accession>
<dbReference type="InterPro" id="IPR025447">
    <property type="entry name" value="DUF4192"/>
</dbReference>
<name>F0M9P1_PSEPM</name>
<dbReference type="HOGENOM" id="CLU_054153_0_0_11"/>
<proteinExistence type="predicted"/>
<evidence type="ECO:0008006" key="3">
    <source>
        <dbReference type="Google" id="ProtNLM"/>
    </source>
</evidence>
<sequence length="446" mass="47117">MTPPEHLTVRGPEDILGFIPHSLGYWPANSLVAMTLQGKSLGATLRLDLPERDVLAAPSKYLRAVRGYLEADKEADGTLLAIFTGNGGMAVPSMYDGLLAGLDSMLERAGLPVREAWYIGDDYWRDAWCIDASCCPPPGRPIQQIRDSLLSTEMVYRGSSVGPPPGACPAPGPVPARHVDAVLEAEAVWSAQLDLRRQSRPQFDAVLRQWEAALARRSVDAARSADAGRSVDAARPVDDGRAPAHSDAFLRATLLVPAWRDAVLVMAAAGKVAATAGAEAFGIFSSQVDLGPLEPAAEDAGRETVPSGTVASGPPSFAMPAGETGDHQESLLLSASWRGTPGYGEVLMGEAPAVPQWRTLDSLDLVLGQLALPGGAPAAAALTGRGWIEWCRGRGSYAAAYLGEALVIEPGYRLAELLLELVRRGTLCGWAARKDAAWQKFGPAAA</sequence>
<dbReference type="KEGG" id="apn:Asphe3_15920"/>
<dbReference type="Proteomes" id="UP000008639">
    <property type="component" value="Chromosome"/>
</dbReference>
<dbReference type="RefSeq" id="WP_013600694.1">
    <property type="nucleotide sequence ID" value="NC_015145.1"/>
</dbReference>
<dbReference type="eggNOG" id="ENOG5031GJC">
    <property type="taxonomic scope" value="Bacteria"/>
</dbReference>
<reference evidence="1 2" key="1">
    <citation type="journal article" date="2011" name="Stand. Genomic Sci.">
        <title>Complete genome sequence of Arthrobacter phenanthrenivorans type strain (Sphe3).</title>
        <authorList>
            <person name="Kallimanis A."/>
            <person name="Labutti K.M."/>
            <person name="Lapidus A."/>
            <person name="Clum A."/>
            <person name="Lykidis A."/>
            <person name="Mavromatis K."/>
            <person name="Pagani I."/>
            <person name="Liolios K."/>
            <person name="Ivanova N."/>
            <person name="Goodwin L."/>
            <person name="Pitluck S."/>
            <person name="Chen A."/>
            <person name="Palaniappan K."/>
            <person name="Markowitz V."/>
            <person name="Bristow J."/>
            <person name="Velentzas A.D."/>
            <person name="Perisynakis A."/>
            <person name="Ouzounis C.C."/>
            <person name="Kyrpides N.C."/>
            <person name="Koukkou A.I."/>
            <person name="Drainas C."/>
        </authorList>
    </citation>
    <scope>NUCLEOTIDE SEQUENCE [LARGE SCALE GENOMIC DNA]</scope>
    <source>
        <strain evidence="2">DSM 18606 / JCM 16027 / LMG 23796 / Sphe3</strain>
    </source>
</reference>
<evidence type="ECO:0000313" key="1">
    <source>
        <dbReference type="EMBL" id="ADX72761.1"/>
    </source>
</evidence>
<dbReference type="Pfam" id="PF13830">
    <property type="entry name" value="DUF4192"/>
    <property type="match status" value="1"/>
</dbReference>
<dbReference type="EMBL" id="CP002379">
    <property type="protein sequence ID" value="ADX72761.1"/>
    <property type="molecule type" value="Genomic_DNA"/>
</dbReference>
<dbReference type="AlphaFoldDB" id="F0M9P1"/>
<protein>
    <recommendedName>
        <fullName evidence="3">DUF4192 family protein</fullName>
    </recommendedName>
</protein>
<organism evidence="1 2">
    <name type="scientific">Pseudarthrobacter phenanthrenivorans (strain DSM 18606 / JCM 16027 / LMG 23796 / Sphe3)</name>
    <name type="common">Arthrobacter phenanthrenivorans</name>
    <dbReference type="NCBI Taxonomy" id="930171"/>
    <lineage>
        <taxon>Bacteria</taxon>
        <taxon>Bacillati</taxon>
        <taxon>Actinomycetota</taxon>
        <taxon>Actinomycetes</taxon>
        <taxon>Micrococcales</taxon>
        <taxon>Micrococcaceae</taxon>
        <taxon>Pseudarthrobacter</taxon>
    </lineage>
</organism>
<gene>
    <name evidence="1" type="ordered locus">Asphe3_15920</name>
</gene>
<dbReference type="STRING" id="930171.Asphe3_15920"/>
<dbReference type="OrthoDB" id="4954868at2"/>
<evidence type="ECO:0000313" key="2">
    <source>
        <dbReference type="Proteomes" id="UP000008639"/>
    </source>
</evidence>